<keyword evidence="1" id="KW-0472">Membrane</keyword>
<keyword evidence="1" id="KW-0812">Transmembrane</keyword>
<dbReference type="EMBL" id="JBHRST010000022">
    <property type="protein sequence ID" value="MFC3099100.1"/>
    <property type="molecule type" value="Genomic_DNA"/>
</dbReference>
<dbReference type="Proteomes" id="UP001595456">
    <property type="component" value="Unassembled WGS sequence"/>
</dbReference>
<evidence type="ECO:0000256" key="1">
    <source>
        <dbReference type="SAM" id="Phobius"/>
    </source>
</evidence>
<sequence length="318" mass="34701">MNMAPIISGLIPPNLLPHRWRAKQQAGRHNEAVIGVLDTPPIVPRRDGLVIFSMIGTAVLLPYLVAVKSLWGQLRRGRVVILDDGTLTAADRTILAQHCGDPEILAIADVRTHPFPTGGTWERLLTILDRRVSEYWIQLDSDTVTVGPVPEVVDAISRNRSFCLLGGGDAEIGALPLGDFARALYPDGPQDGHVQTRVESRLATLANPQGWRYLRGCSGFTGFSAGGPGRDLAAAFLAEMEKLLGRDDTFIWGTEQIASNFHLANEPGVVPLPYARYLNYWNEAWPADAGFVHFVGTHRHDNGAYRAASLAAIAAMKR</sequence>
<evidence type="ECO:0008006" key="4">
    <source>
        <dbReference type="Google" id="ProtNLM"/>
    </source>
</evidence>
<keyword evidence="1" id="KW-1133">Transmembrane helix</keyword>
<dbReference type="InterPro" id="IPR029044">
    <property type="entry name" value="Nucleotide-diphossugar_trans"/>
</dbReference>
<protein>
    <recommendedName>
        <fullName evidence="4">Glycosyltransferase family 2 protein</fullName>
    </recommendedName>
</protein>
<name>A0ABV7EB25_9SPHN</name>
<dbReference type="SUPFAM" id="SSF53448">
    <property type="entry name" value="Nucleotide-diphospho-sugar transferases"/>
    <property type="match status" value="1"/>
</dbReference>
<evidence type="ECO:0000313" key="2">
    <source>
        <dbReference type="EMBL" id="MFC3099100.1"/>
    </source>
</evidence>
<accession>A0ABV7EB25</accession>
<organism evidence="2 3">
    <name type="scientific">Alteraurantiacibacter palmitatis</name>
    <dbReference type="NCBI Taxonomy" id="2054628"/>
    <lineage>
        <taxon>Bacteria</taxon>
        <taxon>Pseudomonadati</taxon>
        <taxon>Pseudomonadota</taxon>
        <taxon>Alphaproteobacteria</taxon>
        <taxon>Sphingomonadales</taxon>
        <taxon>Erythrobacteraceae</taxon>
        <taxon>Alteraurantiacibacter</taxon>
    </lineage>
</organism>
<comment type="caution">
    <text evidence="2">The sequence shown here is derived from an EMBL/GenBank/DDBJ whole genome shotgun (WGS) entry which is preliminary data.</text>
</comment>
<gene>
    <name evidence="2" type="ORF">ACFODU_14990</name>
</gene>
<evidence type="ECO:0000313" key="3">
    <source>
        <dbReference type="Proteomes" id="UP001595456"/>
    </source>
</evidence>
<dbReference type="RefSeq" id="WP_336924424.1">
    <property type="nucleotide sequence ID" value="NZ_JBANRO010000001.1"/>
</dbReference>
<proteinExistence type="predicted"/>
<keyword evidence="3" id="KW-1185">Reference proteome</keyword>
<feature type="transmembrane region" description="Helical" evidence="1">
    <location>
        <begin position="49"/>
        <end position="71"/>
    </location>
</feature>
<reference evidence="3" key="1">
    <citation type="journal article" date="2019" name="Int. J. Syst. Evol. Microbiol.">
        <title>The Global Catalogue of Microorganisms (GCM) 10K type strain sequencing project: providing services to taxonomists for standard genome sequencing and annotation.</title>
        <authorList>
            <consortium name="The Broad Institute Genomics Platform"/>
            <consortium name="The Broad Institute Genome Sequencing Center for Infectious Disease"/>
            <person name="Wu L."/>
            <person name="Ma J."/>
        </authorList>
    </citation>
    <scope>NUCLEOTIDE SEQUENCE [LARGE SCALE GENOMIC DNA]</scope>
    <source>
        <strain evidence="3">KCTC 52607</strain>
    </source>
</reference>